<dbReference type="OrthoDB" id="444265at2759"/>
<dbReference type="Gene3D" id="2.60.200.20">
    <property type="match status" value="1"/>
</dbReference>
<dbReference type="SMART" id="SM00240">
    <property type="entry name" value="FHA"/>
    <property type="match status" value="1"/>
</dbReference>
<dbReference type="AlphaFoldDB" id="A0A075AX85"/>
<dbReference type="HOGENOM" id="CLU_022457_1_2_1"/>
<accession>A0A075AX85</accession>
<dbReference type="InterPro" id="IPR050923">
    <property type="entry name" value="Cell_Proc_Reg/RNA_Proc"/>
</dbReference>
<gene>
    <name evidence="3" type="ORF">O9G_001749</name>
    <name evidence="4" type="ORF">ROZALSC1DRAFT_29786</name>
</gene>
<evidence type="ECO:0000259" key="2">
    <source>
        <dbReference type="PROSITE" id="PS50006"/>
    </source>
</evidence>
<dbReference type="Pfam" id="PF00498">
    <property type="entry name" value="FHA"/>
    <property type="match status" value="1"/>
</dbReference>
<evidence type="ECO:0000313" key="3">
    <source>
        <dbReference type="EMBL" id="EPZ33337.1"/>
    </source>
</evidence>
<dbReference type="STRING" id="988480.A0A075AX85"/>
<reference evidence="3 5" key="1">
    <citation type="journal article" date="2013" name="Curr. Biol.">
        <title>Shared signatures of parasitism and phylogenomics unite Cryptomycota and microsporidia.</title>
        <authorList>
            <person name="James T.Y."/>
            <person name="Pelin A."/>
            <person name="Bonen L."/>
            <person name="Ahrendt S."/>
            <person name="Sain D."/>
            <person name="Corradi N."/>
            <person name="Stajich J.E."/>
        </authorList>
    </citation>
    <scope>NUCLEOTIDE SEQUENCE [LARGE SCALE GENOMIC DNA]</scope>
    <source>
        <strain evidence="3 5">CSF55</strain>
        <strain evidence="3 5">CSF55</strain>
    </source>
</reference>
<reference evidence="4" key="3">
    <citation type="submission" date="2018-08" db="EMBL/GenBank/DDBJ databases">
        <title>Leveraging single-cell genomics to expand the Fungal Tree of Life.</title>
        <authorList>
            <consortium name="DOE Joint Genome Institute"/>
            <person name="Ahrendt S.R."/>
            <person name="Quandt C.A."/>
            <person name="Ciobanu D."/>
            <person name="Clum A."/>
            <person name="Salamov A."/>
            <person name="Andreopoulos B."/>
            <person name="Cheng J.-F."/>
            <person name="Woyke T."/>
            <person name="Pelin A."/>
            <person name="Henrissat B."/>
            <person name="Reynolds N."/>
            <person name="Benny G.L."/>
            <person name="Smith M.E."/>
            <person name="James T.Y."/>
            <person name="Grigoriev I.V."/>
        </authorList>
    </citation>
    <scope>NUCLEOTIDE SEQUENCE</scope>
    <source>
        <strain evidence="4">CSF55</strain>
    </source>
</reference>
<sequence length="187" mass="21384">MSTKEHSNPKRIRDAQSLSPKSPANPKKEKPNFNTSGKLNADMNTFNGVVLKYSEPPEGRKPGTKWRMYVFKGKEQIDMFELKQSAYLLGRERLVADIPIDHPSCSKQHAAIQFRQVASKNGKVVIVKYAILAINYRPYVIDLESSNGTFLNDAKIDPSKYYEIKSKDMIKFGFSTREYVFINELLD</sequence>
<evidence type="ECO:0000313" key="6">
    <source>
        <dbReference type="Proteomes" id="UP000281549"/>
    </source>
</evidence>
<name>A0A075AX85_ROZAC</name>
<proteinExistence type="predicted"/>
<feature type="compositionally biased region" description="Polar residues" evidence="1">
    <location>
        <begin position="32"/>
        <end position="41"/>
    </location>
</feature>
<feature type="compositionally biased region" description="Basic and acidic residues" evidence="1">
    <location>
        <begin position="1"/>
        <end position="14"/>
    </location>
</feature>
<protein>
    <submittedName>
        <fullName evidence="3">Forkhead-associated (FHA) domain-containing protein</fullName>
    </submittedName>
    <submittedName>
        <fullName evidence="4">SMAD/FHA domain-containing protein</fullName>
    </submittedName>
</protein>
<dbReference type="EMBL" id="KE561067">
    <property type="protein sequence ID" value="EPZ33337.1"/>
    <property type="molecule type" value="Genomic_DNA"/>
</dbReference>
<dbReference type="OMA" id="KIPTANW"/>
<evidence type="ECO:0000256" key="1">
    <source>
        <dbReference type="SAM" id="MobiDB-lite"/>
    </source>
</evidence>
<evidence type="ECO:0000313" key="4">
    <source>
        <dbReference type="EMBL" id="RKP18544.1"/>
    </source>
</evidence>
<dbReference type="PANTHER" id="PTHR23308">
    <property type="entry name" value="NUCLEAR INHIBITOR OF PROTEIN PHOSPHATASE-1"/>
    <property type="match status" value="1"/>
</dbReference>
<dbReference type="EMBL" id="ML005429">
    <property type="protein sequence ID" value="RKP18544.1"/>
    <property type="molecule type" value="Genomic_DNA"/>
</dbReference>
<keyword evidence="5" id="KW-1185">Reference proteome</keyword>
<evidence type="ECO:0000313" key="5">
    <source>
        <dbReference type="Proteomes" id="UP000030755"/>
    </source>
</evidence>
<feature type="domain" description="FHA" evidence="2">
    <location>
        <begin position="87"/>
        <end position="156"/>
    </location>
</feature>
<dbReference type="Proteomes" id="UP000281549">
    <property type="component" value="Unassembled WGS sequence"/>
</dbReference>
<organism evidence="3 5">
    <name type="scientific">Rozella allomycis (strain CSF55)</name>
    <dbReference type="NCBI Taxonomy" id="988480"/>
    <lineage>
        <taxon>Eukaryota</taxon>
        <taxon>Fungi</taxon>
        <taxon>Fungi incertae sedis</taxon>
        <taxon>Cryptomycota</taxon>
        <taxon>Cryptomycota incertae sedis</taxon>
        <taxon>Rozella</taxon>
    </lineage>
</organism>
<reference evidence="6" key="2">
    <citation type="journal article" date="2018" name="Nat. Microbiol.">
        <title>Leveraging single-cell genomics to expand the fungal tree of life.</title>
        <authorList>
            <person name="Ahrendt S.R."/>
            <person name="Quandt C.A."/>
            <person name="Ciobanu D."/>
            <person name="Clum A."/>
            <person name="Salamov A."/>
            <person name="Andreopoulos B."/>
            <person name="Cheng J.F."/>
            <person name="Woyke T."/>
            <person name="Pelin A."/>
            <person name="Henrissat B."/>
            <person name="Reynolds N.K."/>
            <person name="Benny G.L."/>
            <person name="Smith M.E."/>
            <person name="James T.Y."/>
            <person name="Grigoriev I.V."/>
        </authorList>
    </citation>
    <scope>NUCLEOTIDE SEQUENCE [LARGE SCALE GENOMIC DNA]</scope>
    <source>
        <strain evidence="6">CSF55</strain>
    </source>
</reference>
<dbReference type="InterPro" id="IPR000253">
    <property type="entry name" value="FHA_dom"/>
</dbReference>
<dbReference type="PROSITE" id="PS50006">
    <property type="entry name" value="FHA_DOMAIN"/>
    <property type="match status" value="1"/>
</dbReference>
<dbReference type="Proteomes" id="UP000030755">
    <property type="component" value="Unassembled WGS sequence"/>
</dbReference>
<dbReference type="InterPro" id="IPR008984">
    <property type="entry name" value="SMAD_FHA_dom_sf"/>
</dbReference>
<feature type="region of interest" description="Disordered" evidence="1">
    <location>
        <begin position="1"/>
        <end position="41"/>
    </location>
</feature>
<dbReference type="SUPFAM" id="SSF49879">
    <property type="entry name" value="SMAD/FHA domain"/>
    <property type="match status" value="1"/>
</dbReference>